<dbReference type="OrthoDB" id="2721274at2"/>
<dbReference type="Proteomes" id="UP000040453">
    <property type="component" value="Unassembled WGS sequence"/>
</dbReference>
<gene>
    <name evidence="1" type="ORF">BN997_01139</name>
</gene>
<keyword evidence="2" id="KW-1185">Reference proteome</keyword>
<evidence type="ECO:0000313" key="1">
    <source>
        <dbReference type="EMBL" id="CEI81321.1"/>
    </source>
</evidence>
<sequence>MEKIIKGHICGFGTVRDMERIENDFDEGITIVVAVRKHRKYEKTPSKEECDRICEDRSGEVVIIQLPQA</sequence>
<accession>A0A0A1MQN5</accession>
<name>A0A0A1MQN5_9BACI</name>
<protein>
    <submittedName>
        <fullName evidence="1">Uncharacterized protein</fullName>
    </submittedName>
</protein>
<evidence type="ECO:0000313" key="2">
    <source>
        <dbReference type="Proteomes" id="UP000040453"/>
    </source>
</evidence>
<proteinExistence type="predicted"/>
<organism evidence="1 2">
    <name type="scientific">Oceanobacillus oncorhynchi</name>
    <dbReference type="NCBI Taxonomy" id="545501"/>
    <lineage>
        <taxon>Bacteria</taxon>
        <taxon>Bacillati</taxon>
        <taxon>Bacillota</taxon>
        <taxon>Bacilli</taxon>
        <taxon>Bacillales</taxon>
        <taxon>Bacillaceae</taxon>
        <taxon>Oceanobacillus</taxon>
    </lineage>
</organism>
<dbReference type="AlphaFoldDB" id="A0A0A1MQN5"/>
<dbReference type="EMBL" id="CDGG01000001">
    <property type="protein sequence ID" value="CEI81321.1"/>
    <property type="molecule type" value="Genomic_DNA"/>
</dbReference>
<dbReference type="RefSeq" id="WP_042530383.1">
    <property type="nucleotide sequence ID" value="NZ_CDGG01000001.1"/>
</dbReference>
<reference evidence="1 2" key="1">
    <citation type="submission" date="2014-11" db="EMBL/GenBank/DDBJ databases">
        <authorList>
            <person name="Urmite Genomes Urmite Genomes"/>
        </authorList>
    </citation>
    <scope>NUCLEOTIDE SEQUENCE [LARGE SCALE GENOMIC DNA]</scope>
    <source>
        <strain evidence="1 2">Oc5</strain>
    </source>
</reference>